<feature type="compositionally biased region" description="Low complexity" evidence="1">
    <location>
        <begin position="100"/>
        <end position="110"/>
    </location>
</feature>
<dbReference type="InterPro" id="IPR010279">
    <property type="entry name" value="YqjD/ElaB"/>
</dbReference>
<evidence type="ECO:0000256" key="1">
    <source>
        <dbReference type="SAM" id="MobiDB-lite"/>
    </source>
</evidence>
<name>A0A3G8H683_9BURK</name>
<protein>
    <submittedName>
        <fullName evidence="2">DUF883 domain-containing protein</fullName>
    </submittedName>
</protein>
<dbReference type="OrthoDB" id="8970549at2"/>
<proteinExistence type="predicted"/>
<gene>
    <name evidence="2" type="ORF">EHF44_20575</name>
</gene>
<dbReference type="Proteomes" id="UP000270411">
    <property type="component" value="Chromosome 2"/>
</dbReference>
<evidence type="ECO:0000313" key="2">
    <source>
        <dbReference type="EMBL" id="AZG15839.1"/>
    </source>
</evidence>
<reference evidence="3" key="1">
    <citation type="submission" date="2018-11" db="EMBL/GenBank/DDBJ databases">
        <title>FDA dAtabase for Regulatory Grade micrObial Sequences (FDA-ARGOS): Supporting development and validation of Infectious Disease Dx tests.</title>
        <authorList>
            <person name="Goldberg B."/>
            <person name="Campos J."/>
            <person name="Tallon L."/>
            <person name="Sadzewicz L."/>
            <person name="Zhao X."/>
            <person name="Vavikolanu K."/>
            <person name="Mehta A."/>
            <person name="Aluvathingal J."/>
            <person name="Nadendla S."/>
            <person name="Geyer C."/>
            <person name="Nandy P."/>
            <person name="Yan Y."/>
            <person name="Sichtig H."/>
        </authorList>
    </citation>
    <scope>NUCLEOTIDE SEQUENCE [LARGE SCALE GENOMIC DNA]</scope>
    <source>
        <strain evidence="3">FDAARGOS_614</strain>
    </source>
</reference>
<dbReference type="AlphaFoldDB" id="A0A3G8H683"/>
<dbReference type="KEGG" id="cpau:EHF44_20575"/>
<dbReference type="EMBL" id="CP033970">
    <property type="protein sequence ID" value="AZG15839.1"/>
    <property type="molecule type" value="Genomic_DNA"/>
</dbReference>
<accession>A0A3G8H683</accession>
<sequence>MVNRRIRAWGADGACMSSSSVVVGQRALCAASAACKKPRPMPRWRPPWALARRNLQRCATWRPGMRAPRPAARASAGAARWYETCAGTNPPASFLETPMDPNDPNNINPPTSQQKLQSDTRQLAQDLDDLLAQLPNLTGEAIQAAKEKFLSKAAQGSDKLASIKASVTDSMSRGQECVTDYTHKEPMKALGMALGVGVLLGALLCRPTHRSSRYDD</sequence>
<dbReference type="PANTHER" id="PTHR35893:SF3">
    <property type="entry name" value="INNER MEMBRANE PROTEIN"/>
    <property type="match status" value="1"/>
</dbReference>
<dbReference type="PANTHER" id="PTHR35893">
    <property type="entry name" value="INNER MEMBRANE PROTEIN-RELATED"/>
    <property type="match status" value="1"/>
</dbReference>
<organism evidence="2 3">
    <name type="scientific">Cupriavidus pauculus</name>
    <dbReference type="NCBI Taxonomy" id="82633"/>
    <lineage>
        <taxon>Bacteria</taxon>
        <taxon>Pseudomonadati</taxon>
        <taxon>Pseudomonadota</taxon>
        <taxon>Betaproteobacteria</taxon>
        <taxon>Burkholderiales</taxon>
        <taxon>Burkholderiaceae</taxon>
        <taxon>Cupriavidus</taxon>
    </lineage>
</organism>
<dbReference type="GO" id="GO:0043022">
    <property type="term" value="F:ribosome binding"/>
    <property type="evidence" value="ECO:0007669"/>
    <property type="project" value="InterPro"/>
</dbReference>
<feature type="compositionally biased region" description="Polar residues" evidence="1">
    <location>
        <begin position="111"/>
        <end position="120"/>
    </location>
</feature>
<evidence type="ECO:0000313" key="3">
    <source>
        <dbReference type="Proteomes" id="UP000270411"/>
    </source>
</evidence>
<feature type="region of interest" description="Disordered" evidence="1">
    <location>
        <begin position="90"/>
        <end position="120"/>
    </location>
</feature>